<feature type="domain" description="Cell wall-active antibiotics response LiaF-like C-terminal" evidence="2">
    <location>
        <begin position="129"/>
        <end position="241"/>
    </location>
</feature>
<keyword evidence="1" id="KW-0812">Transmembrane</keyword>
<protein>
    <submittedName>
        <fullName evidence="4">Cell wall-active antibiotics response protein LiaF</fullName>
    </submittedName>
</protein>
<sequence>MKRQLLKTEIVAIAAILFGIGLLIDIITHNFEPVALVFSIVMIVVGQHYRSKGKKKRGTVLLSIGALIFIVHVFSSAAFQLLLASAIMYIGYELLQSRRRPIMLQIETKEAADSGSAVLRSEPFLKNMFVGNYRVMDCVYELQDINIRYGVGDVHIDLTTAMIAEGETVIVIHGLVGNIRLYVPYDIELSLNHSMLLGRVSACGHEEKGWNRNLIFQTEQYREASRRVKIISSLLVGDTEVRYV</sequence>
<evidence type="ECO:0000259" key="2">
    <source>
        <dbReference type="Pfam" id="PF09922"/>
    </source>
</evidence>
<feature type="transmembrane region" description="Helical" evidence="1">
    <location>
        <begin position="9"/>
        <end position="27"/>
    </location>
</feature>
<keyword evidence="1" id="KW-1133">Transmembrane helix</keyword>
<dbReference type="RefSeq" id="WP_129729110.1">
    <property type="nucleotide sequence ID" value="NZ_JAPCYI010000001.1"/>
</dbReference>
<evidence type="ECO:0000313" key="4">
    <source>
        <dbReference type="EMBL" id="MFB9757782.1"/>
    </source>
</evidence>
<feature type="domain" description="DUF7649" evidence="3">
    <location>
        <begin position="10"/>
        <end position="92"/>
    </location>
</feature>
<organism evidence="4 5">
    <name type="scientific">Ectobacillus funiculus</name>
    <dbReference type="NCBI Taxonomy" id="137993"/>
    <lineage>
        <taxon>Bacteria</taxon>
        <taxon>Bacillati</taxon>
        <taxon>Bacillota</taxon>
        <taxon>Bacilli</taxon>
        <taxon>Bacillales</taxon>
        <taxon>Bacillaceae</taxon>
        <taxon>Ectobacillus</taxon>
    </lineage>
</organism>
<evidence type="ECO:0000256" key="1">
    <source>
        <dbReference type="SAM" id="Phobius"/>
    </source>
</evidence>
<comment type="caution">
    <text evidence="4">The sequence shown here is derived from an EMBL/GenBank/DDBJ whole genome shotgun (WGS) entry which is preliminary data.</text>
</comment>
<dbReference type="InterPro" id="IPR047793">
    <property type="entry name" value="LiaF_C"/>
</dbReference>
<dbReference type="InterPro" id="IPR016975">
    <property type="entry name" value="Cell_wall_LiaF"/>
</dbReference>
<dbReference type="NCBIfam" id="NF040535">
    <property type="entry name" value="LiaF_C_term"/>
    <property type="match status" value="1"/>
</dbReference>
<reference evidence="4 5" key="1">
    <citation type="submission" date="2024-09" db="EMBL/GenBank/DDBJ databases">
        <authorList>
            <person name="Sun Q."/>
            <person name="Mori K."/>
        </authorList>
    </citation>
    <scope>NUCLEOTIDE SEQUENCE [LARGE SCALE GENOMIC DNA]</scope>
    <source>
        <strain evidence="4 5">JCM 11201</strain>
    </source>
</reference>
<dbReference type="InterPro" id="IPR056066">
    <property type="entry name" value="DUF7649"/>
</dbReference>
<dbReference type="Pfam" id="PF24661">
    <property type="entry name" value="DUF7649"/>
    <property type="match status" value="1"/>
</dbReference>
<dbReference type="Pfam" id="PF09922">
    <property type="entry name" value="LiaF-like_C"/>
    <property type="match status" value="1"/>
</dbReference>
<proteinExistence type="predicted"/>
<feature type="transmembrane region" description="Helical" evidence="1">
    <location>
        <begin position="33"/>
        <end position="49"/>
    </location>
</feature>
<dbReference type="InterPro" id="IPR024425">
    <property type="entry name" value="LiaF-like_C"/>
</dbReference>
<keyword evidence="1" id="KW-0472">Membrane</keyword>
<evidence type="ECO:0000259" key="3">
    <source>
        <dbReference type="Pfam" id="PF24661"/>
    </source>
</evidence>
<name>A0ABV5WB28_9BACI</name>
<dbReference type="EMBL" id="JBHMAF010000017">
    <property type="protein sequence ID" value="MFB9757782.1"/>
    <property type="molecule type" value="Genomic_DNA"/>
</dbReference>
<gene>
    <name evidence="4" type="primary">liaF</name>
    <name evidence="4" type="ORF">ACFFMS_04390</name>
</gene>
<feature type="transmembrane region" description="Helical" evidence="1">
    <location>
        <begin position="61"/>
        <end position="92"/>
    </location>
</feature>
<evidence type="ECO:0000313" key="5">
    <source>
        <dbReference type="Proteomes" id="UP001589609"/>
    </source>
</evidence>
<keyword evidence="5" id="KW-1185">Reference proteome</keyword>
<accession>A0ABV5WB28</accession>
<dbReference type="PIRSF" id="PIRSF031509">
    <property type="entry name" value="Cell_wall_LiaF/YvqF"/>
    <property type="match status" value="1"/>
</dbReference>
<dbReference type="Proteomes" id="UP001589609">
    <property type="component" value="Unassembled WGS sequence"/>
</dbReference>